<dbReference type="InterPro" id="IPR032816">
    <property type="entry name" value="VTT_dom"/>
</dbReference>
<keyword evidence="5 7" id="KW-1133">Transmembrane helix</keyword>
<name>A0ABV4H924_9ACTN</name>
<dbReference type="InterPro" id="IPR032818">
    <property type="entry name" value="DedA-like"/>
</dbReference>
<evidence type="ECO:0000256" key="2">
    <source>
        <dbReference type="ARBA" id="ARBA00010792"/>
    </source>
</evidence>
<feature type="transmembrane region" description="Helical" evidence="7">
    <location>
        <begin position="57"/>
        <end position="77"/>
    </location>
</feature>
<dbReference type="Pfam" id="PF09335">
    <property type="entry name" value="VTT_dom"/>
    <property type="match status" value="1"/>
</dbReference>
<evidence type="ECO:0000256" key="4">
    <source>
        <dbReference type="ARBA" id="ARBA00022692"/>
    </source>
</evidence>
<dbReference type="PANTHER" id="PTHR30353">
    <property type="entry name" value="INNER MEMBRANE PROTEIN DEDA-RELATED"/>
    <property type="match status" value="1"/>
</dbReference>
<keyword evidence="3 7" id="KW-1003">Cell membrane</keyword>
<evidence type="ECO:0000256" key="7">
    <source>
        <dbReference type="RuleBase" id="RU367016"/>
    </source>
</evidence>
<comment type="similarity">
    <text evidence="2 7">Belongs to the DedA family.</text>
</comment>
<comment type="subcellular location">
    <subcellularLocation>
        <location evidence="1 7">Cell membrane</location>
        <topology evidence="1 7">Multi-pass membrane protein</topology>
    </subcellularLocation>
</comment>
<protein>
    <submittedName>
        <fullName evidence="9">DedA family protein</fullName>
    </submittedName>
</protein>
<comment type="caution">
    <text evidence="7">Lacks conserved residue(s) required for the propagation of feature annotation.</text>
</comment>
<dbReference type="PANTHER" id="PTHR30353:SF0">
    <property type="entry name" value="TRANSMEMBRANE PROTEIN"/>
    <property type="match status" value="1"/>
</dbReference>
<feature type="transmembrane region" description="Helical" evidence="7">
    <location>
        <begin position="171"/>
        <end position="191"/>
    </location>
</feature>
<evidence type="ECO:0000256" key="3">
    <source>
        <dbReference type="ARBA" id="ARBA00022475"/>
    </source>
</evidence>
<organism evidence="9 10">
    <name type="scientific">Kineococcus halophytocola</name>
    <dbReference type="NCBI Taxonomy" id="3234027"/>
    <lineage>
        <taxon>Bacteria</taxon>
        <taxon>Bacillati</taxon>
        <taxon>Actinomycetota</taxon>
        <taxon>Actinomycetes</taxon>
        <taxon>Kineosporiales</taxon>
        <taxon>Kineosporiaceae</taxon>
        <taxon>Kineococcus</taxon>
    </lineage>
</organism>
<evidence type="ECO:0000313" key="9">
    <source>
        <dbReference type="EMBL" id="MEZ0166911.1"/>
    </source>
</evidence>
<evidence type="ECO:0000256" key="1">
    <source>
        <dbReference type="ARBA" id="ARBA00004651"/>
    </source>
</evidence>
<feature type="domain" description="VTT" evidence="8">
    <location>
        <begin position="35"/>
        <end position="159"/>
    </location>
</feature>
<evidence type="ECO:0000256" key="5">
    <source>
        <dbReference type="ARBA" id="ARBA00022989"/>
    </source>
</evidence>
<reference evidence="9 10" key="1">
    <citation type="submission" date="2024-07" db="EMBL/GenBank/DDBJ databases">
        <authorList>
            <person name="Thanompreechachai J."/>
            <person name="Duangmal K."/>
        </authorList>
    </citation>
    <scope>NUCLEOTIDE SEQUENCE [LARGE SCALE GENOMIC DNA]</scope>
    <source>
        <strain evidence="9 10">LSe6-4</strain>
    </source>
</reference>
<evidence type="ECO:0000259" key="8">
    <source>
        <dbReference type="Pfam" id="PF09335"/>
    </source>
</evidence>
<accession>A0ABV4H924</accession>
<sequence>MFDQLNALVTEHAGSPWVLAAVLTLAALDAFVPPLPSESVVIGLSAIAADTGHPNRWALFACAVVGAFVGDNLTYAMGRHSPLRRWIAGHPRLEKAFARAAVELGKRGAFAILAARYVPVGRIAVNLTAGAVRFPRARFVGLSALAALTWAAYSIAIGSLAGHWIESTPLAGAALGIVIALVLGFAVDLVLNRVVRRREGR</sequence>
<evidence type="ECO:0000313" key="10">
    <source>
        <dbReference type="Proteomes" id="UP001565927"/>
    </source>
</evidence>
<dbReference type="EMBL" id="JBGFTU010000033">
    <property type="protein sequence ID" value="MEZ0166911.1"/>
    <property type="molecule type" value="Genomic_DNA"/>
</dbReference>
<dbReference type="RefSeq" id="WP_370443120.1">
    <property type="nucleotide sequence ID" value="NZ_JBGFTU010000033.1"/>
</dbReference>
<proteinExistence type="inferred from homology"/>
<gene>
    <name evidence="9" type="ORF">AB2L27_19320</name>
</gene>
<dbReference type="Proteomes" id="UP001565927">
    <property type="component" value="Unassembled WGS sequence"/>
</dbReference>
<feature type="transmembrane region" description="Helical" evidence="7">
    <location>
        <begin position="139"/>
        <end position="165"/>
    </location>
</feature>
<keyword evidence="6 7" id="KW-0472">Membrane</keyword>
<keyword evidence="10" id="KW-1185">Reference proteome</keyword>
<comment type="caution">
    <text evidence="9">The sequence shown here is derived from an EMBL/GenBank/DDBJ whole genome shotgun (WGS) entry which is preliminary data.</text>
</comment>
<evidence type="ECO:0000256" key="6">
    <source>
        <dbReference type="ARBA" id="ARBA00023136"/>
    </source>
</evidence>
<keyword evidence="4 7" id="KW-0812">Transmembrane</keyword>